<sequence>MKRLILRAFRHSKAYKYTLKEEENRGTWRHREEGRNYSKKGD</sequence>
<organism evidence="2 3">
    <name type="scientific">Gossypium arboreum</name>
    <name type="common">Tree cotton</name>
    <name type="synonym">Gossypium nanking</name>
    <dbReference type="NCBI Taxonomy" id="29729"/>
    <lineage>
        <taxon>Eukaryota</taxon>
        <taxon>Viridiplantae</taxon>
        <taxon>Streptophyta</taxon>
        <taxon>Embryophyta</taxon>
        <taxon>Tracheophyta</taxon>
        <taxon>Spermatophyta</taxon>
        <taxon>Magnoliopsida</taxon>
        <taxon>eudicotyledons</taxon>
        <taxon>Gunneridae</taxon>
        <taxon>Pentapetalae</taxon>
        <taxon>rosids</taxon>
        <taxon>malvids</taxon>
        <taxon>Malvales</taxon>
        <taxon>Malvaceae</taxon>
        <taxon>Malvoideae</taxon>
        <taxon>Gossypium</taxon>
    </lineage>
</organism>
<accession>A0A0B0MU12</accession>
<evidence type="ECO:0000313" key="3">
    <source>
        <dbReference type="Proteomes" id="UP000032142"/>
    </source>
</evidence>
<evidence type="ECO:0000313" key="2">
    <source>
        <dbReference type="EMBL" id="KHG02994.1"/>
    </source>
</evidence>
<dbReference type="Proteomes" id="UP000032142">
    <property type="component" value="Unassembled WGS sequence"/>
</dbReference>
<reference evidence="3" key="1">
    <citation type="submission" date="2014-09" db="EMBL/GenBank/DDBJ databases">
        <authorList>
            <person name="Mudge J."/>
            <person name="Ramaraj T."/>
            <person name="Lindquist I.E."/>
            <person name="Bharti A.K."/>
            <person name="Sundararajan A."/>
            <person name="Cameron C.T."/>
            <person name="Woodward J.E."/>
            <person name="May G.D."/>
            <person name="Brubaker C."/>
            <person name="Broadhvest J."/>
            <person name="Wilkins T.A."/>
        </authorList>
    </citation>
    <scope>NUCLEOTIDE SEQUENCE</scope>
    <source>
        <strain evidence="3">cv. AKA8401</strain>
    </source>
</reference>
<protein>
    <submittedName>
        <fullName evidence="2">Uncharacterized protein</fullName>
    </submittedName>
</protein>
<evidence type="ECO:0000256" key="1">
    <source>
        <dbReference type="SAM" id="MobiDB-lite"/>
    </source>
</evidence>
<dbReference type="AlphaFoldDB" id="A0A0B0MU12"/>
<gene>
    <name evidence="2" type="ORF">F383_24017</name>
</gene>
<feature type="region of interest" description="Disordered" evidence="1">
    <location>
        <begin position="23"/>
        <end position="42"/>
    </location>
</feature>
<comment type="caution">
    <text evidence="2">The sequence shown here is derived from an EMBL/GenBank/DDBJ whole genome shotgun (WGS) entry which is preliminary data.</text>
</comment>
<dbReference type="EMBL" id="JRRC01315406">
    <property type="protein sequence ID" value="KHG02994.1"/>
    <property type="molecule type" value="Genomic_DNA"/>
</dbReference>
<proteinExistence type="predicted"/>
<name>A0A0B0MU12_GOSAR</name>
<keyword evidence="3" id="KW-1185">Reference proteome</keyword>